<dbReference type="Proteomes" id="UP000264006">
    <property type="component" value="Chromosome"/>
</dbReference>
<dbReference type="EMBL" id="CP031165">
    <property type="protein sequence ID" value="AXV07600.1"/>
    <property type="molecule type" value="Genomic_DNA"/>
</dbReference>
<evidence type="ECO:0000256" key="1">
    <source>
        <dbReference type="SAM" id="MobiDB-lite"/>
    </source>
</evidence>
<gene>
    <name evidence="2" type="ORF">DVS28_a2921</name>
</gene>
<reference evidence="2 3" key="1">
    <citation type="submission" date="2018-09" db="EMBL/GenBank/DDBJ databases">
        <title>Complete genome sequence of Euzebya sp. DY32-46 isolated from seawater of Pacific Ocean.</title>
        <authorList>
            <person name="Xu L."/>
            <person name="Wu Y.-H."/>
            <person name="Xu X.-W."/>
        </authorList>
    </citation>
    <scope>NUCLEOTIDE SEQUENCE [LARGE SCALE GENOMIC DNA]</scope>
    <source>
        <strain evidence="2 3">DY32-46</strain>
    </source>
</reference>
<dbReference type="AlphaFoldDB" id="A0A346XZF3"/>
<dbReference type="KEGG" id="euz:DVS28_a2921"/>
<evidence type="ECO:0000313" key="3">
    <source>
        <dbReference type="Proteomes" id="UP000264006"/>
    </source>
</evidence>
<name>A0A346XZF3_9ACTN</name>
<feature type="region of interest" description="Disordered" evidence="1">
    <location>
        <begin position="1"/>
        <end position="32"/>
    </location>
</feature>
<sequence>MGSDDVAGGAACPGRLGPDGTPTHPSHPYAPYIPPVVESVGGNVLVAHVTPIAVRKAVDVLNQS</sequence>
<accession>A0A346XZF3</accession>
<organism evidence="2 3">
    <name type="scientific">Euzebya pacifica</name>
    <dbReference type="NCBI Taxonomy" id="1608957"/>
    <lineage>
        <taxon>Bacteria</taxon>
        <taxon>Bacillati</taxon>
        <taxon>Actinomycetota</taxon>
        <taxon>Nitriliruptoria</taxon>
        <taxon>Euzebyales</taxon>
    </lineage>
</organism>
<keyword evidence="3" id="KW-1185">Reference proteome</keyword>
<evidence type="ECO:0000313" key="2">
    <source>
        <dbReference type="EMBL" id="AXV07600.1"/>
    </source>
</evidence>
<dbReference type="RefSeq" id="WP_114592064.1">
    <property type="nucleotide sequence ID" value="NZ_CP031165.1"/>
</dbReference>
<proteinExistence type="predicted"/>
<protein>
    <submittedName>
        <fullName evidence="2">Uncharacterized protein</fullName>
    </submittedName>
</protein>